<name>A0AAP2CKG6_9BACT</name>
<comment type="caution">
    <text evidence="2">The sequence shown here is derived from an EMBL/GenBank/DDBJ whole genome shotgun (WGS) entry which is preliminary data.</text>
</comment>
<accession>A0AAP2CKG6</accession>
<gene>
    <name evidence="2" type="ORF">KI659_17385</name>
</gene>
<feature type="domain" description="Transglutaminase-like" evidence="1">
    <location>
        <begin position="95"/>
        <end position="201"/>
    </location>
</feature>
<protein>
    <submittedName>
        <fullName evidence="2">Transglutaminase domain-containing protein</fullName>
    </submittedName>
</protein>
<reference evidence="2 3" key="1">
    <citation type="submission" date="2021-05" db="EMBL/GenBank/DDBJ databases">
        <authorList>
            <person name="Zhang Z.D."/>
            <person name="Osman G."/>
        </authorList>
    </citation>
    <scope>NUCLEOTIDE SEQUENCE [LARGE SCALE GENOMIC DNA]</scope>
    <source>
        <strain evidence="2 3">KCTC 32217</strain>
    </source>
</reference>
<dbReference type="SUPFAM" id="SSF54001">
    <property type="entry name" value="Cysteine proteinases"/>
    <property type="match status" value="1"/>
</dbReference>
<organism evidence="2 3">
    <name type="scientific">Litoribacter ruber</name>
    <dbReference type="NCBI Taxonomy" id="702568"/>
    <lineage>
        <taxon>Bacteria</taxon>
        <taxon>Pseudomonadati</taxon>
        <taxon>Bacteroidota</taxon>
        <taxon>Cytophagia</taxon>
        <taxon>Cytophagales</taxon>
        <taxon>Cyclobacteriaceae</taxon>
        <taxon>Litoribacter</taxon>
    </lineage>
</organism>
<keyword evidence="3" id="KW-1185">Reference proteome</keyword>
<dbReference type="AlphaFoldDB" id="A0AAP2CKG6"/>
<evidence type="ECO:0000313" key="3">
    <source>
        <dbReference type="Proteomes" id="UP001319104"/>
    </source>
</evidence>
<dbReference type="RefSeq" id="WP_213946655.1">
    <property type="nucleotide sequence ID" value="NZ_JAHCMY010000019.1"/>
</dbReference>
<evidence type="ECO:0000313" key="2">
    <source>
        <dbReference type="EMBL" id="MBS9525797.1"/>
    </source>
</evidence>
<evidence type="ECO:0000259" key="1">
    <source>
        <dbReference type="Pfam" id="PF01841"/>
    </source>
</evidence>
<proteinExistence type="predicted"/>
<dbReference type="Gene3D" id="3.10.620.30">
    <property type="match status" value="1"/>
</dbReference>
<dbReference type="InterPro" id="IPR002931">
    <property type="entry name" value="Transglutaminase-like"/>
</dbReference>
<dbReference type="Proteomes" id="UP001319104">
    <property type="component" value="Unassembled WGS sequence"/>
</dbReference>
<dbReference type="Pfam" id="PF01841">
    <property type="entry name" value="Transglut_core"/>
    <property type="match status" value="1"/>
</dbReference>
<sequence>MAFNEDSRVKIPAGLDLVRLGYIYILLKGLKFKSLQSFAIFIGLTLLTFVQGCKSDVSELKFGSLSTNQDLHFWYEGDQDNEYLDLLRSKYPIDSLVRTSTTDTERAQRVMNWVHNQWRHDGNNEPRQGDAVSILEEVKEGKNFRCVEYAVVASACLNAVGLKTRTLGLKTKEVETKKSGAGHVVSEVFLNDLDKWVFIDPQWDVMPVLNNRPLNAVEFQQAITNDFDRLEIHSSNASKSKYVNWIAPYLFYFDIPFDNREGVNSQRETVHGKSKLMLVPHGAKEPTVFQRRYKINNVIYTNSIHDFYASPYQN</sequence>
<dbReference type="EMBL" id="JAHCMY010000019">
    <property type="protein sequence ID" value="MBS9525797.1"/>
    <property type="molecule type" value="Genomic_DNA"/>
</dbReference>
<dbReference type="InterPro" id="IPR038765">
    <property type="entry name" value="Papain-like_cys_pep_sf"/>
</dbReference>